<evidence type="ECO:0000313" key="2">
    <source>
        <dbReference type="Proteomes" id="UP001369958"/>
    </source>
</evidence>
<dbReference type="Proteomes" id="UP001369958">
    <property type="component" value="Chromosome"/>
</dbReference>
<proteinExistence type="predicted"/>
<keyword evidence="2" id="KW-1185">Reference proteome</keyword>
<protein>
    <submittedName>
        <fullName evidence="1">Uncharacterized protein</fullName>
    </submittedName>
</protein>
<gene>
    <name evidence="1" type="ORF">V6617_00805</name>
</gene>
<dbReference type="EMBL" id="CP146275">
    <property type="protein sequence ID" value="WWT33048.1"/>
    <property type="molecule type" value="Genomic_DNA"/>
</dbReference>
<reference evidence="1 2" key="1">
    <citation type="submission" date="2024-02" db="EMBL/GenBank/DDBJ databases">
        <title>Complete genome sequence of Pelagibacterium nitratireducens ZH15.</title>
        <authorList>
            <person name="Zhao L.H."/>
        </authorList>
    </citation>
    <scope>NUCLEOTIDE SEQUENCE [LARGE SCALE GENOMIC DNA]</scope>
    <source>
        <strain evidence="1 2">ZH15</strain>
    </source>
</reference>
<accession>A0ABZ2HZL8</accession>
<organism evidence="1 2">
    <name type="scientific">Pelagibacterium nitratireducens</name>
    <dbReference type="NCBI Taxonomy" id="1046114"/>
    <lineage>
        <taxon>Bacteria</taxon>
        <taxon>Pseudomonadati</taxon>
        <taxon>Pseudomonadota</taxon>
        <taxon>Alphaproteobacteria</taxon>
        <taxon>Hyphomicrobiales</taxon>
        <taxon>Devosiaceae</taxon>
        <taxon>Pelagibacterium</taxon>
    </lineage>
</organism>
<name>A0ABZ2HZL8_9HYPH</name>
<sequence length="107" mass="11989">MVKVLSELQDIREWTQARGGNPIMADMPDTGGKDQHLLGLTFDQHMLNADANEGPDRAGAHFDLVDWDAWYTALREQDLVLVVDDDLEGDTYADYRFMSRGEAEGSS</sequence>
<dbReference type="RefSeq" id="WP_338608472.1">
    <property type="nucleotide sequence ID" value="NZ_CP146275.1"/>
</dbReference>
<evidence type="ECO:0000313" key="1">
    <source>
        <dbReference type="EMBL" id="WWT33048.1"/>
    </source>
</evidence>